<dbReference type="InterPro" id="IPR000182">
    <property type="entry name" value="GNAT_dom"/>
</dbReference>
<name>A0A4Y6PN62_PERCE</name>
<dbReference type="RefSeq" id="WP_141196160.1">
    <property type="nucleotide sequence ID" value="NZ_CP041186.1"/>
</dbReference>
<dbReference type="EMBL" id="CP041186">
    <property type="protein sequence ID" value="QDG49663.1"/>
    <property type="molecule type" value="Genomic_DNA"/>
</dbReference>
<keyword evidence="5" id="KW-1185">Reference proteome</keyword>
<proteinExistence type="predicted"/>
<evidence type="ECO:0000313" key="4">
    <source>
        <dbReference type="EMBL" id="QDG49663.1"/>
    </source>
</evidence>
<dbReference type="InterPro" id="IPR016181">
    <property type="entry name" value="Acyl_CoA_acyltransferase"/>
</dbReference>
<sequence>MSRAFDANRRDGIIVRTARASDAQEIAELDVRSWRAAYSDIFPASELEKLSVDERRSCWKRIIARNFGSQLAVVGELDGEIVGFCQAGPDRSRMEDAAEIYTLYVDPEHWGEGVGTALLDVVLPWLAPNYDTATLWVVRENALARRFYEARGFRWVEHSFKAFSFFDYLAQCVRYSKRLDAHFSYDWRQMYGA</sequence>
<dbReference type="CDD" id="cd04301">
    <property type="entry name" value="NAT_SF"/>
    <property type="match status" value="1"/>
</dbReference>
<keyword evidence="1 4" id="KW-0808">Transferase</keyword>
<dbReference type="Gene3D" id="3.40.630.30">
    <property type="match status" value="1"/>
</dbReference>
<gene>
    <name evidence="4" type="ORF">FIV42_02580</name>
</gene>
<evidence type="ECO:0000256" key="1">
    <source>
        <dbReference type="ARBA" id="ARBA00022679"/>
    </source>
</evidence>
<dbReference type="AlphaFoldDB" id="A0A4Y6PN62"/>
<dbReference type="SUPFAM" id="SSF55729">
    <property type="entry name" value="Acyl-CoA N-acyltransferases (Nat)"/>
    <property type="match status" value="1"/>
</dbReference>
<dbReference type="PANTHER" id="PTHR43072">
    <property type="entry name" value="N-ACETYLTRANSFERASE"/>
    <property type="match status" value="1"/>
</dbReference>
<dbReference type="Proteomes" id="UP000315995">
    <property type="component" value="Chromosome"/>
</dbReference>
<dbReference type="GO" id="GO:0016747">
    <property type="term" value="F:acyltransferase activity, transferring groups other than amino-acyl groups"/>
    <property type="evidence" value="ECO:0007669"/>
    <property type="project" value="InterPro"/>
</dbReference>
<dbReference type="PANTHER" id="PTHR43072:SF51">
    <property type="entry name" value="ABC SUPERFAMILY TRANSPORT PROTEIN"/>
    <property type="match status" value="1"/>
</dbReference>
<reference evidence="4 5" key="1">
    <citation type="submission" date="2019-06" db="EMBL/GenBank/DDBJ databases">
        <title>Persicimonas caeni gen. nov., sp. nov., a predatory bacterium isolated from solar saltern.</title>
        <authorList>
            <person name="Wang S."/>
        </authorList>
    </citation>
    <scope>NUCLEOTIDE SEQUENCE [LARGE SCALE GENOMIC DNA]</scope>
    <source>
        <strain evidence="4 5">YN101</strain>
    </source>
</reference>
<feature type="domain" description="N-acetyltransferase" evidence="3">
    <location>
        <begin position="13"/>
        <end position="180"/>
    </location>
</feature>
<keyword evidence="2" id="KW-0012">Acyltransferase</keyword>
<accession>A0A5B8XZQ0</accession>
<evidence type="ECO:0000256" key="2">
    <source>
        <dbReference type="ARBA" id="ARBA00023315"/>
    </source>
</evidence>
<dbReference type="OrthoDB" id="8595358at2"/>
<evidence type="ECO:0000313" key="5">
    <source>
        <dbReference type="Proteomes" id="UP000315995"/>
    </source>
</evidence>
<accession>A0A4Y6PN62</accession>
<evidence type="ECO:0000259" key="3">
    <source>
        <dbReference type="PROSITE" id="PS51186"/>
    </source>
</evidence>
<dbReference type="Pfam" id="PF00583">
    <property type="entry name" value="Acetyltransf_1"/>
    <property type="match status" value="1"/>
</dbReference>
<organism evidence="4 5">
    <name type="scientific">Persicimonas caeni</name>
    <dbReference type="NCBI Taxonomy" id="2292766"/>
    <lineage>
        <taxon>Bacteria</taxon>
        <taxon>Deltaproteobacteria</taxon>
        <taxon>Bradymonadales</taxon>
        <taxon>Bradymonadaceae</taxon>
        <taxon>Persicimonas</taxon>
    </lineage>
</organism>
<dbReference type="PROSITE" id="PS51186">
    <property type="entry name" value="GNAT"/>
    <property type="match status" value="1"/>
</dbReference>
<protein>
    <submittedName>
        <fullName evidence="4">GNAT family N-acetyltransferase</fullName>
    </submittedName>
</protein>